<dbReference type="EMBL" id="GBXM01067057">
    <property type="protein sequence ID" value="JAH41520.1"/>
    <property type="molecule type" value="Transcribed_RNA"/>
</dbReference>
<organism evidence="1">
    <name type="scientific">Anguilla anguilla</name>
    <name type="common">European freshwater eel</name>
    <name type="synonym">Muraena anguilla</name>
    <dbReference type="NCBI Taxonomy" id="7936"/>
    <lineage>
        <taxon>Eukaryota</taxon>
        <taxon>Metazoa</taxon>
        <taxon>Chordata</taxon>
        <taxon>Craniata</taxon>
        <taxon>Vertebrata</taxon>
        <taxon>Euteleostomi</taxon>
        <taxon>Actinopterygii</taxon>
        <taxon>Neopterygii</taxon>
        <taxon>Teleostei</taxon>
        <taxon>Anguilliformes</taxon>
        <taxon>Anguillidae</taxon>
        <taxon>Anguilla</taxon>
    </lineage>
</organism>
<accession>A0A0E9SLH6</accession>
<reference evidence="1" key="1">
    <citation type="submission" date="2014-11" db="EMBL/GenBank/DDBJ databases">
        <authorList>
            <person name="Amaro Gonzalez C."/>
        </authorList>
    </citation>
    <scope>NUCLEOTIDE SEQUENCE</scope>
</reference>
<protein>
    <submittedName>
        <fullName evidence="1">Uncharacterized protein</fullName>
    </submittedName>
</protein>
<evidence type="ECO:0000313" key="1">
    <source>
        <dbReference type="EMBL" id="JAH41520.1"/>
    </source>
</evidence>
<sequence>MLEMQRIVGLNSF</sequence>
<proteinExistence type="predicted"/>
<reference evidence="1" key="2">
    <citation type="journal article" date="2015" name="Fish Shellfish Immunol.">
        <title>Early steps in the European eel (Anguilla anguilla)-Vibrio vulnificus interaction in the gills: Role of the RtxA13 toxin.</title>
        <authorList>
            <person name="Callol A."/>
            <person name="Pajuelo D."/>
            <person name="Ebbesson L."/>
            <person name="Teles M."/>
            <person name="MacKenzie S."/>
            <person name="Amaro C."/>
        </authorList>
    </citation>
    <scope>NUCLEOTIDE SEQUENCE</scope>
</reference>
<name>A0A0E9SLH6_ANGAN</name>